<name>A0ABR2IM15_9EUKA</name>
<evidence type="ECO:0000313" key="3">
    <source>
        <dbReference type="EMBL" id="KAK8864920.1"/>
    </source>
</evidence>
<evidence type="ECO:0000256" key="1">
    <source>
        <dbReference type="ARBA" id="ARBA00022737"/>
    </source>
</evidence>
<evidence type="ECO:0008006" key="5">
    <source>
        <dbReference type="Google" id="ProtNLM"/>
    </source>
</evidence>
<dbReference type="Pfam" id="PF12796">
    <property type="entry name" value="Ank_2"/>
    <property type="match status" value="1"/>
</dbReference>
<proteinExistence type="predicted"/>
<dbReference type="Gene3D" id="1.25.40.20">
    <property type="entry name" value="Ankyrin repeat-containing domain"/>
    <property type="match status" value="2"/>
</dbReference>
<dbReference type="InterPro" id="IPR036770">
    <property type="entry name" value="Ankyrin_rpt-contain_sf"/>
</dbReference>
<dbReference type="InterPro" id="IPR002110">
    <property type="entry name" value="Ankyrin_rpt"/>
</dbReference>
<comment type="caution">
    <text evidence="3">The sequence shown here is derived from an EMBL/GenBank/DDBJ whole genome shotgun (WGS) entry which is preliminary data.</text>
</comment>
<evidence type="ECO:0000313" key="4">
    <source>
        <dbReference type="Proteomes" id="UP001470230"/>
    </source>
</evidence>
<gene>
    <name evidence="3" type="ORF">M9Y10_010447</name>
</gene>
<organism evidence="3 4">
    <name type="scientific">Tritrichomonas musculus</name>
    <dbReference type="NCBI Taxonomy" id="1915356"/>
    <lineage>
        <taxon>Eukaryota</taxon>
        <taxon>Metamonada</taxon>
        <taxon>Parabasalia</taxon>
        <taxon>Tritrichomonadida</taxon>
        <taxon>Tritrichomonadidae</taxon>
        <taxon>Tritrichomonas</taxon>
    </lineage>
</organism>
<sequence>MIIKIKQRCDQLKFLYFEDFDGSTVFTVVSSGSYEKTPLFAAVEKENLEIIKLLLNTDDIDVNVINDENDNIWGGNMIMFCELTKKKTVLYVTIEKENIEIIKLLLANKNIDVNIPNMEDACTGGGDEKVWKRTALYNAISKNNNEIAKLLLQNDKIDVNIPCKEWADWAGGGVRGEGTILKSPLYLSISKMNDEICKILLGYENLNVNFINGNFINVDENDNTINDDNYDIEDNDEIHFFWKATALHSLVYKGSIELIGLLMNHKDVDVNIKSNRGRTPIQCTNDPDIIKLITK</sequence>
<keyword evidence="2" id="KW-0040">ANK repeat</keyword>
<keyword evidence="4" id="KW-1185">Reference proteome</keyword>
<protein>
    <recommendedName>
        <fullName evidence="5">Ankyrin repeat protein</fullName>
    </recommendedName>
</protein>
<dbReference type="SMART" id="SM00248">
    <property type="entry name" value="ANK"/>
    <property type="match status" value="5"/>
</dbReference>
<reference evidence="3 4" key="1">
    <citation type="submission" date="2024-04" db="EMBL/GenBank/DDBJ databases">
        <title>Tritrichomonas musculus Genome.</title>
        <authorList>
            <person name="Alves-Ferreira E."/>
            <person name="Grigg M."/>
            <person name="Lorenzi H."/>
            <person name="Galac M."/>
        </authorList>
    </citation>
    <scope>NUCLEOTIDE SEQUENCE [LARGE SCALE GENOMIC DNA]</scope>
    <source>
        <strain evidence="3 4">EAF2021</strain>
    </source>
</reference>
<evidence type="ECO:0000256" key="2">
    <source>
        <dbReference type="ARBA" id="ARBA00023043"/>
    </source>
</evidence>
<dbReference type="SUPFAM" id="SSF48403">
    <property type="entry name" value="Ankyrin repeat"/>
    <property type="match status" value="1"/>
</dbReference>
<dbReference type="Pfam" id="PF00023">
    <property type="entry name" value="Ank"/>
    <property type="match status" value="1"/>
</dbReference>
<dbReference type="EMBL" id="JAPFFF010000016">
    <property type="protein sequence ID" value="KAK8864920.1"/>
    <property type="molecule type" value="Genomic_DNA"/>
</dbReference>
<accession>A0ABR2IM15</accession>
<keyword evidence="1" id="KW-0677">Repeat</keyword>
<dbReference type="PANTHER" id="PTHR24198">
    <property type="entry name" value="ANKYRIN REPEAT AND PROTEIN KINASE DOMAIN-CONTAINING PROTEIN"/>
    <property type="match status" value="1"/>
</dbReference>
<dbReference type="PANTHER" id="PTHR24198:SF165">
    <property type="entry name" value="ANKYRIN REPEAT-CONTAINING PROTEIN-RELATED"/>
    <property type="match status" value="1"/>
</dbReference>
<dbReference type="Proteomes" id="UP001470230">
    <property type="component" value="Unassembled WGS sequence"/>
</dbReference>